<organism evidence="3 4">
    <name type="scientific">Bisbaumannia pacifica</name>
    <dbReference type="NCBI Taxonomy" id="77098"/>
    <lineage>
        <taxon>Bacteria</taxon>
        <taxon>Pseudomonadati</taxon>
        <taxon>Pseudomonadota</taxon>
        <taxon>Gammaproteobacteria</taxon>
        <taxon>Oceanospirillales</taxon>
        <taxon>Halomonadaceae</taxon>
        <taxon>Bisbaumannia</taxon>
    </lineage>
</organism>
<sequence length="336" mass="36819">MTLIRRKPLLAALALATAALTPLPALAEARPGEGVSVTPIFPSVAEEHFRGQIAIMGLEELGYAVEAPRETEYAGILLGLAYGEGDFTVHAWDKLHDDFYQQVGGDEALVKAGEIIPGVLQGYLIDRATAEAHGISSLEDLRDPEIAALFDVDGDGRADLTGCNPGWGCEQVIDYHLLSYGLADTVTHHRGPYFSRMADTIARHEQGESILYYTWVPQWISGVLVPGEDVVWLEVPHTSLPDGNNDVNTHFNGQNLGFAVDALQALLNRDFAEQNPAAREFLARVQLTTEDESAQNLRMQEGEASPEDIRRHAAEWIEAHRDQFDAWLAEARAAAD</sequence>
<dbReference type="InterPro" id="IPR007210">
    <property type="entry name" value="ABC_Gly_betaine_transp_sub-bd"/>
</dbReference>
<keyword evidence="4" id="KW-1185">Reference proteome</keyword>
<dbReference type="AlphaFoldDB" id="A0A510X723"/>
<dbReference type="EMBL" id="BJUK01000004">
    <property type="protein sequence ID" value="GEK46265.1"/>
    <property type="molecule type" value="Genomic_DNA"/>
</dbReference>
<dbReference type="GO" id="GO:0022857">
    <property type="term" value="F:transmembrane transporter activity"/>
    <property type="evidence" value="ECO:0007669"/>
    <property type="project" value="InterPro"/>
</dbReference>
<feature type="domain" description="ABC-type glycine betaine transport system substrate-binding" evidence="2">
    <location>
        <begin position="37"/>
        <end position="318"/>
    </location>
</feature>
<protein>
    <submittedName>
        <fullName evidence="3">Glycine betaine ABC transporter substrate-binding protein</fullName>
    </submittedName>
</protein>
<dbReference type="Proteomes" id="UP000321275">
    <property type="component" value="Unassembled WGS sequence"/>
</dbReference>
<name>A0A510X723_9GAMM</name>
<evidence type="ECO:0000256" key="1">
    <source>
        <dbReference type="SAM" id="SignalP"/>
    </source>
</evidence>
<dbReference type="PROSITE" id="PS51318">
    <property type="entry name" value="TAT"/>
    <property type="match status" value="1"/>
</dbReference>
<reference evidence="3 4" key="1">
    <citation type="submission" date="2019-07" db="EMBL/GenBank/DDBJ databases">
        <title>Whole genome shotgun sequence of Halomonas pacifica NBRC 102220.</title>
        <authorList>
            <person name="Hosoyama A."/>
            <person name="Uohara A."/>
            <person name="Ohji S."/>
            <person name="Ichikawa N."/>
        </authorList>
    </citation>
    <scope>NUCLEOTIDE SEQUENCE [LARGE SCALE GENOMIC DNA]</scope>
    <source>
        <strain evidence="3 4">NBRC 102220</strain>
    </source>
</reference>
<evidence type="ECO:0000313" key="3">
    <source>
        <dbReference type="EMBL" id="GEK46265.1"/>
    </source>
</evidence>
<dbReference type="OrthoDB" id="9787902at2"/>
<gene>
    <name evidence="3" type="ORF">HPA02_05480</name>
</gene>
<dbReference type="RefSeq" id="WP_146801541.1">
    <property type="nucleotide sequence ID" value="NZ_BJUK01000004.1"/>
</dbReference>
<dbReference type="Pfam" id="PF04069">
    <property type="entry name" value="OpuAC"/>
    <property type="match status" value="1"/>
</dbReference>
<dbReference type="SUPFAM" id="SSF53850">
    <property type="entry name" value="Periplasmic binding protein-like II"/>
    <property type="match status" value="1"/>
</dbReference>
<dbReference type="GO" id="GO:0043190">
    <property type="term" value="C:ATP-binding cassette (ABC) transporter complex"/>
    <property type="evidence" value="ECO:0007669"/>
    <property type="project" value="InterPro"/>
</dbReference>
<dbReference type="CDD" id="cd13638">
    <property type="entry name" value="PBP2_EcProx_like"/>
    <property type="match status" value="1"/>
</dbReference>
<feature type="signal peptide" evidence="1">
    <location>
        <begin position="1"/>
        <end position="27"/>
    </location>
</feature>
<keyword evidence="1" id="KW-0732">Signal</keyword>
<feature type="chain" id="PRO_5022242316" evidence="1">
    <location>
        <begin position="28"/>
        <end position="336"/>
    </location>
</feature>
<dbReference type="Gene3D" id="3.40.190.10">
    <property type="entry name" value="Periplasmic binding protein-like II"/>
    <property type="match status" value="1"/>
</dbReference>
<comment type="caution">
    <text evidence="3">The sequence shown here is derived from an EMBL/GenBank/DDBJ whole genome shotgun (WGS) entry which is preliminary data.</text>
</comment>
<evidence type="ECO:0000259" key="2">
    <source>
        <dbReference type="Pfam" id="PF04069"/>
    </source>
</evidence>
<accession>A0A510X723</accession>
<evidence type="ECO:0000313" key="4">
    <source>
        <dbReference type="Proteomes" id="UP000321275"/>
    </source>
</evidence>
<dbReference type="NCBIfam" id="NF008334">
    <property type="entry name" value="PRK11119.1"/>
    <property type="match status" value="1"/>
</dbReference>
<dbReference type="InterPro" id="IPR006311">
    <property type="entry name" value="TAT_signal"/>
</dbReference>
<dbReference type="Gene3D" id="3.40.190.100">
    <property type="entry name" value="Glycine betaine-binding periplasmic protein, domain 2"/>
    <property type="match status" value="1"/>
</dbReference>
<proteinExistence type="predicted"/>